<name>A0A1I8AS01_9BILA</name>
<feature type="domain" description="Cathepsin propeptide inhibitor" evidence="1">
    <location>
        <begin position="161"/>
        <end position="217"/>
    </location>
</feature>
<dbReference type="SUPFAM" id="SSF54001">
    <property type="entry name" value="Cysteine proteinases"/>
    <property type="match status" value="1"/>
</dbReference>
<reference evidence="3" key="1">
    <citation type="submission" date="2016-11" db="UniProtKB">
        <authorList>
            <consortium name="WormBaseParasite"/>
        </authorList>
    </citation>
    <scope>IDENTIFICATION</scope>
</reference>
<sequence length="229" mass="26659">MLYSGHLSTFSYEALKLRPKAIRRATQDSSSYCHAQFSDVRSSFWKHLVTHQSSHELLRSLRLYESEKLSDHCHLEERPELIYCSMDVLPAATTDSPPVGCCCRVVTPLPQNKRRPLHDGVLAYRPASKYCWLLFSHPSLVQYGATIVMSIHPETEDAAVFQKFKEDFNKVYSTPEEEAERFDIFVKRMQMLRRLNETHKEALFEINEFSDMSRDEISKIHDSIEPENE</sequence>
<dbReference type="InterPro" id="IPR038765">
    <property type="entry name" value="Papain-like_cys_pep_sf"/>
</dbReference>
<dbReference type="SMART" id="SM00848">
    <property type="entry name" value="Inhibitor_I29"/>
    <property type="match status" value="1"/>
</dbReference>
<evidence type="ECO:0000313" key="2">
    <source>
        <dbReference type="Proteomes" id="UP000095287"/>
    </source>
</evidence>
<dbReference type="Pfam" id="PF08246">
    <property type="entry name" value="Inhibitor_I29"/>
    <property type="match status" value="1"/>
</dbReference>
<evidence type="ECO:0000259" key="1">
    <source>
        <dbReference type="SMART" id="SM00848"/>
    </source>
</evidence>
<proteinExistence type="predicted"/>
<organism evidence="2 3">
    <name type="scientific">Steinernema glaseri</name>
    <dbReference type="NCBI Taxonomy" id="37863"/>
    <lineage>
        <taxon>Eukaryota</taxon>
        <taxon>Metazoa</taxon>
        <taxon>Ecdysozoa</taxon>
        <taxon>Nematoda</taxon>
        <taxon>Chromadorea</taxon>
        <taxon>Rhabditida</taxon>
        <taxon>Tylenchina</taxon>
        <taxon>Panagrolaimomorpha</taxon>
        <taxon>Strongyloidoidea</taxon>
        <taxon>Steinernematidae</taxon>
        <taxon>Steinernema</taxon>
    </lineage>
</organism>
<dbReference type="Proteomes" id="UP000095287">
    <property type="component" value="Unplaced"/>
</dbReference>
<dbReference type="InterPro" id="IPR013201">
    <property type="entry name" value="Prot_inhib_I29"/>
</dbReference>
<dbReference type="AlphaFoldDB" id="A0A1I8AS01"/>
<evidence type="ECO:0000313" key="3">
    <source>
        <dbReference type="WBParaSite" id="L893_g8611.t1"/>
    </source>
</evidence>
<keyword evidence="2" id="KW-1185">Reference proteome</keyword>
<accession>A0A1I8AS01</accession>
<dbReference type="WBParaSite" id="L893_g8611.t1">
    <property type="protein sequence ID" value="L893_g8611.t1"/>
    <property type="gene ID" value="L893_g8611"/>
</dbReference>
<dbReference type="Gene3D" id="1.10.287.2250">
    <property type="match status" value="1"/>
</dbReference>
<protein>
    <submittedName>
        <fullName evidence="3">Inhibitor_I29 domain-containing protein</fullName>
    </submittedName>
</protein>